<evidence type="ECO:0000313" key="1">
    <source>
        <dbReference type="EMBL" id="MEK0186770.1"/>
    </source>
</evidence>
<proteinExistence type="predicted"/>
<dbReference type="Gene3D" id="2.120.10.30">
    <property type="entry name" value="TolB, C-terminal domain"/>
    <property type="match status" value="1"/>
</dbReference>
<dbReference type="Pfam" id="PF06739">
    <property type="entry name" value="SBBP"/>
    <property type="match status" value="3"/>
</dbReference>
<dbReference type="Proteomes" id="UP001384579">
    <property type="component" value="Unassembled WGS sequence"/>
</dbReference>
<keyword evidence="2" id="KW-1185">Reference proteome</keyword>
<dbReference type="PANTHER" id="PTHR35580:SF1">
    <property type="entry name" value="PHYTASE-LIKE DOMAIN-CONTAINING PROTEIN"/>
    <property type="match status" value="1"/>
</dbReference>
<dbReference type="RefSeq" id="WP_340523567.1">
    <property type="nucleotide sequence ID" value="NZ_JBBLXS010000256.1"/>
</dbReference>
<organism evidence="1 2">
    <name type="scientific">Microcoleus anatoxicus PTRS2</name>
    <dbReference type="NCBI Taxonomy" id="2705321"/>
    <lineage>
        <taxon>Bacteria</taxon>
        <taxon>Bacillati</taxon>
        <taxon>Cyanobacteriota</taxon>
        <taxon>Cyanophyceae</taxon>
        <taxon>Oscillatoriophycideae</taxon>
        <taxon>Oscillatoriales</taxon>
        <taxon>Microcoleaceae</taxon>
        <taxon>Microcoleus</taxon>
        <taxon>Microcoleus anatoxicus</taxon>
    </lineage>
</organism>
<comment type="caution">
    <text evidence="1">The sequence shown here is derived from an EMBL/GenBank/DDBJ whole genome shotgun (WGS) entry which is preliminary data.</text>
</comment>
<gene>
    <name evidence="1" type="ORF">WMG39_18220</name>
</gene>
<dbReference type="InterPro" id="IPR010620">
    <property type="entry name" value="SBBP_repeat"/>
</dbReference>
<evidence type="ECO:0000313" key="2">
    <source>
        <dbReference type="Proteomes" id="UP001384579"/>
    </source>
</evidence>
<dbReference type="InterPro" id="IPR011042">
    <property type="entry name" value="6-blade_b-propeller_TolB-like"/>
</dbReference>
<dbReference type="EMBL" id="JBBLXS010000256">
    <property type="protein sequence ID" value="MEK0186770.1"/>
    <property type="molecule type" value="Genomic_DNA"/>
</dbReference>
<dbReference type="InterPro" id="IPR052918">
    <property type="entry name" value="Motility_Chemotaxis_Reg"/>
</dbReference>
<reference evidence="1 2" key="1">
    <citation type="journal article" date="2020" name="Harmful Algae">
        <title>Molecular and morphological characterization of a novel dihydroanatoxin-a producing Microcoleus species (cyanobacteria) from the Russian River, California, USA.</title>
        <authorList>
            <person name="Conklin K.Y."/>
            <person name="Stancheva R."/>
            <person name="Otten T.G."/>
            <person name="Fadness R."/>
            <person name="Boyer G.L."/>
            <person name="Read B."/>
            <person name="Zhang X."/>
            <person name="Sheath R.G."/>
        </authorList>
    </citation>
    <scope>NUCLEOTIDE SEQUENCE [LARGE SCALE GENOMIC DNA]</scope>
    <source>
        <strain evidence="1 2">PTRS2</strain>
    </source>
</reference>
<protein>
    <submittedName>
        <fullName evidence="1">SBBP repeat-containing protein</fullName>
    </submittedName>
</protein>
<dbReference type="PANTHER" id="PTHR35580">
    <property type="entry name" value="CELL SURFACE GLYCOPROTEIN (S-LAYER PROTEIN)-LIKE PROTEIN"/>
    <property type="match status" value="1"/>
</dbReference>
<dbReference type="SUPFAM" id="SSF101898">
    <property type="entry name" value="NHL repeat"/>
    <property type="match status" value="1"/>
</dbReference>
<accession>A0ABU8YQZ5</accession>
<sequence>MTQLTSNFEWLKQFGTPGGDSLRDIVFDSAGNLYLIGEVYGLFGRTNPTSNSWITKYDAGGNQLWSVKQLTNRSSSKVTVDSAGNVYVAGTTNTTKLFEQKDAWVAKYDSTGNQLWLEEFNFTEYDEYPSGIAVDDAGNVYLTGTEFSPSAPRIPGLSRTWIAKYDGSGNQLWLKKVESGSDDKFPIGIAGTYPLAMSI</sequence>
<name>A0ABU8YQZ5_9CYAN</name>